<organism evidence="1 2">
    <name type="scientific">Paenibacillus sacheonensis</name>
    <dbReference type="NCBI Taxonomy" id="742054"/>
    <lineage>
        <taxon>Bacteria</taxon>
        <taxon>Bacillati</taxon>
        <taxon>Bacillota</taxon>
        <taxon>Bacilli</taxon>
        <taxon>Bacillales</taxon>
        <taxon>Paenibacillaceae</taxon>
        <taxon>Paenibacillus</taxon>
    </lineage>
</organism>
<accession>A0A7X5C0Y6</accession>
<proteinExistence type="predicted"/>
<reference evidence="1 2" key="1">
    <citation type="submission" date="2020-01" db="EMBL/GenBank/DDBJ databases">
        <title>Paenibacillus soybeanensis sp. nov. isolated from the nodules of soybean (Glycine max(L.) Merr).</title>
        <authorList>
            <person name="Wang H."/>
        </authorList>
    </citation>
    <scope>NUCLEOTIDE SEQUENCE [LARGE SCALE GENOMIC DNA]</scope>
    <source>
        <strain evidence="1 2">DSM 23054</strain>
    </source>
</reference>
<name>A0A7X5C0Y6_9BACL</name>
<dbReference type="AlphaFoldDB" id="A0A7X5C0Y6"/>
<dbReference type="EMBL" id="JAAAMU010000003">
    <property type="protein sequence ID" value="NBC68869.1"/>
    <property type="molecule type" value="Genomic_DNA"/>
</dbReference>
<comment type="caution">
    <text evidence="1">The sequence shown here is derived from an EMBL/GenBank/DDBJ whole genome shotgun (WGS) entry which is preliminary data.</text>
</comment>
<gene>
    <name evidence="1" type="ORF">GT003_07710</name>
</gene>
<sequence length="47" mass="5235">MRFAPFAIFGKRVAAAGDRIYTHPSMTEILNDLLTQVELPNGKTITE</sequence>
<dbReference type="Proteomes" id="UP000558113">
    <property type="component" value="Unassembled WGS sequence"/>
</dbReference>
<keyword evidence="2" id="KW-1185">Reference proteome</keyword>
<dbReference type="RefSeq" id="WP_161696097.1">
    <property type="nucleotide sequence ID" value="NZ_JAAAMU010000003.1"/>
</dbReference>
<evidence type="ECO:0000313" key="2">
    <source>
        <dbReference type="Proteomes" id="UP000558113"/>
    </source>
</evidence>
<protein>
    <submittedName>
        <fullName evidence="1">Uncharacterized protein</fullName>
    </submittedName>
</protein>
<evidence type="ECO:0000313" key="1">
    <source>
        <dbReference type="EMBL" id="NBC68869.1"/>
    </source>
</evidence>